<dbReference type="RefSeq" id="WP_126458233.1">
    <property type="nucleotide sequence ID" value="NZ_AP018721.1"/>
</dbReference>
<dbReference type="AlphaFoldDB" id="A0A4V2UQA2"/>
<sequence>MHTVVETLLFQRQWPLYWTEEERGAFAAYIAQHPKAGDVVPDSGGIRKVRWGRAGSGKSGGVRVIYFVRNAEGEVVLLTLYAKSKTDNLTGPQLKEIRRALEE</sequence>
<proteinExistence type="predicted"/>
<dbReference type="PIRSF" id="PIRSF039032">
    <property type="entry name" value="HigB-2"/>
    <property type="match status" value="1"/>
</dbReference>
<protein>
    <submittedName>
        <fullName evidence="1">RelE toxin of RelEB toxin-antitoxin system</fullName>
    </submittedName>
</protein>
<gene>
    <name evidence="1" type="ORF">EDC61_12044</name>
</gene>
<dbReference type="OrthoDB" id="197283at2"/>
<organism evidence="1 2">
    <name type="scientific">Sulfuritortus calidifontis</name>
    <dbReference type="NCBI Taxonomy" id="1914471"/>
    <lineage>
        <taxon>Bacteria</taxon>
        <taxon>Pseudomonadati</taxon>
        <taxon>Pseudomonadota</taxon>
        <taxon>Betaproteobacteria</taxon>
        <taxon>Nitrosomonadales</taxon>
        <taxon>Thiobacillaceae</taxon>
        <taxon>Sulfuritortus</taxon>
    </lineage>
</organism>
<accession>A0A4V2UQA2</accession>
<keyword evidence="2" id="KW-1185">Reference proteome</keyword>
<dbReference type="Proteomes" id="UP000295135">
    <property type="component" value="Unassembled WGS sequence"/>
</dbReference>
<evidence type="ECO:0000313" key="1">
    <source>
        <dbReference type="EMBL" id="TCS69483.1"/>
    </source>
</evidence>
<dbReference type="EMBL" id="SLZY01000020">
    <property type="protein sequence ID" value="TCS69483.1"/>
    <property type="molecule type" value="Genomic_DNA"/>
</dbReference>
<dbReference type="InterPro" id="IPR009387">
    <property type="entry name" value="HigB-2"/>
</dbReference>
<dbReference type="Pfam" id="PF06296">
    <property type="entry name" value="RelE"/>
    <property type="match status" value="1"/>
</dbReference>
<comment type="caution">
    <text evidence="1">The sequence shown here is derived from an EMBL/GenBank/DDBJ whole genome shotgun (WGS) entry which is preliminary data.</text>
</comment>
<name>A0A4V2UQA2_9PROT</name>
<evidence type="ECO:0000313" key="2">
    <source>
        <dbReference type="Proteomes" id="UP000295135"/>
    </source>
</evidence>
<reference evidence="1 2" key="1">
    <citation type="submission" date="2019-03" db="EMBL/GenBank/DDBJ databases">
        <title>Genomic Encyclopedia of Type Strains, Phase IV (KMG-IV): sequencing the most valuable type-strain genomes for metagenomic binning, comparative biology and taxonomic classification.</title>
        <authorList>
            <person name="Goeker M."/>
        </authorList>
    </citation>
    <scope>NUCLEOTIDE SEQUENCE [LARGE SCALE GENOMIC DNA]</scope>
    <source>
        <strain evidence="1 2">DSM 103923</strain>
    </source>
</reference>